<feature type="domain" description="Chitin-binding type-3" evidence="2">
    <location>
        <begin position="38"/>
        <end position="83"/>
    </location>
</feature>
<dbReference type="GO" id="GO:0030246">
    <property type="term" value="F:carbohydrate binding"/>
    <property type="evidence" value="ECO:0007669"/>
    <property type="project" value="InterPro"/>
</dbReference>
<dbReference type="SUPFAM" id="SSF51055">
    <property type="entry name" value="Carbohydrate binding domain"/>
    <property type="match status" value="1"/>
</dbReference>
<dbReference type="Gene3D" id="2.10.10.20">
    <property type="entry name" value="Carbohydrate-binding module superfamily 5/12"/>
    <property type="match status" value="1"/>
</dbReference>
<protein>
    <recommendedName>
        <fullName evidence="2">Chitin-binding type-3 domain-containing protein</fullName>
    </recommendedName>
</protein>
<evidence type="ECO:0000313" key="3">
    <source>
        <dbReference type="EMBL" id="OXE28770.1"/>
    </source>
</evidence>
<dbReference type="EMBL" id="NIXT01003990">
    <property type="protein sequence ID" value="OXE28770.1"/>
    <property type="molecule type" value="Genomic_DNA"/>
</dbReference>
<name>A0A227J128_VIBPH</name>
<dbReference type="GO" id="GO:0004553">
    <property type="term" value="F:hydrolase activity, hydrolyzing O-glycosyl compounds"/>
    <property type="evidence" value="ECO:0007669"/>
    <property type="project" value="InterPro"/>
</dbReference>
<proteinExistence type="predicted"/>
<dbReference type="FunFam" id="2.10.10.20:FF:000001">
    <property type="entry name" value="Secreted chitinase"/>
    <property type="match status" value="1"/>
</dbReference>
<evidence type="ECO:0000256" key="1">
    <source>
        <dbReference type="ARBA" id="ARBA00022801"/>
    </source>
</evidence>
<dbReference type="InterPro" id="IPR036573">
    <property type="entry name" value="CBM_sf_5/12"/>
</dbReference>
<dbReference type="CDD" id="cd12215">
    <property type="entry name" value="ChiC_BD"/>
    <property type="match status" value="1"/>
</dbReference>
<dbReference type="GO" id="GO:0005975">
    <property type="term" value="P:carbohydrate metabolic process"/>
    <property type="evidence" value="ECO:0007669"/>
    <property type="project" value="InterPro"/>
</dbReference>
<comment type="caution">
    <text evidence="3">The sequence shown here is derived from an EMBL/GenBank/DDBJ whole genome shotgun (WGS) entry which is preliminary data.</text>
</comment>
<dbReference type="AlphaFoldDB" id="A0A227J128"/>
<evidence type="ECO:0000313" key="4">
    <source>
        <dbReference type="Proteomes" id="UP000214596"/>
    </source>
</evidence>
<accession>A0A227J128</accession>
<organism evidence="3 4">
    <name type="scientific">Vibrio parahaemolyticus</name>
    <dbReference type="NCBI Taxonomy" id="670"/>
    <lineage>
        <taxon>Bacteria</taxon>
        <taxon>Pseudomonadati</taxon>
        <taxon>Pseudomonadota</taxon>
        <taxon>Gammaproteobacteria</taxon>
        <taxon>Vibrionales</taxon>
        <taxon>Vibrionaceae</taxon>
        <taxon>Vibrio</taxon>
    </lineage>
</organism>
<dbReference type="Pfam" id="PF02839">
    <property type="entry name" value="CBM_5_12"/>
    <property type="match status" value="1"/>
</dbReference>
<sequence length="89" mass="9304">DTSLSFTVSVSDGKASSSASATVVVAQHTTDPNPGTCDNAWDASAVYTGGNQVTHAGKTWEAKWWTQGDDPSKSGEWGVWKEVGVANCN</sequence>
<keyword evidence="1" id="KW-0378">Hydrolase</keyword>
<evidence type="ECO:0000259" key="2">
    <source>
        <dbReference type="SMART" id="SM00495"/>
    </source>
</evidence>
<dbReference type="InterPro" id="IPR003610">
    <property type="entry name" value="CBM5/12"/>
</dbReference>
<dbReference type="SMART" id="SM00495">
    <property type="entry name" value="ChtBD3"/>
    <property type="match status" value="1"/>
</dbReference>
<feature type="non-terminal residue" evidence="3">
    <location>
        <position position="1"/>
    </location>
</feature>
<gene>
    <name evidence="3" type="ORF">CA163_32155</name>
</gene>
<dbReference type="Proteomes" id="UP000214596">
    <property type="component" value="Unassembled WGS sequence"/>
</dbReference>
<dbReference type="GO" id="GO:0005576">
    <property type="term" value="C:extracellular region"/>
    <property type="evidence" value="ECO:0007669"/>
    <property type="project" value="InterPro"/>
</dbReference>
<reference evidence="3 4" key="1">
    <citation type="journal article" date="2017" name="Appl. Environ. Microbiol.">
        <title>Parallel evolution of two clades of a major Atlantic endemic Vibrio parahaemolyticus pathogen lineage by independent acquisition of related pathogenicity islands.</title>
        <authorList>
            <person name="Xu F."/>
            <person name="Gonzalez-Escalona N."/>
            <person name="Drees K.P."/>
            <person name="Sebra R.P."/>
            <person name="Cooper V.S."/>
            <person name="Jones S.H."/>
            <person name="Whistler C.A."/>
        </authorList>
    </citation>
    <scope>NUCLEOTIDE SEQUENCE [LARGE SCALE GENOMIC DNA]</scope>
    <source>
        <strain evidence="3 4">MAVP-3</strain>
    </source>
</reference>